<dbReference type="EMBL" id="UFTJ01000003">
    <property type="protein sequence ID" value="SUV52924.1"/>
    <property type="molecule type" value="Genomic_DNA"/>
</dbReference>
<dbReference type="PANTHER" id="PTHR33393">
    <property type="entry name" value="POLYGLUTAMINE SYNTHESIS ACCESSORY PROTEIN RV0574C-RELATED"/>
    <property type="match status" value="1"/>
</dbReference>
<organism evidence="3 4">
    <name type="scientific">Bergeyella zoohelcum</name>
    <dbReference type="NCBI Taxonomy" id="1015"/>
    <lineage>
        <taxon>Bacteria</taxon>
        <taxon>Pseudomonadati</taxon>
        <taxon>Bacteroidota</taxon>
        <taxon>Flavobacteriia</taxon>
        <taxon>Flavobacteriales</taxon>
        <taxon>Weeksellaceae</taxon>
        <taxon>Bergeyella</taxon>
    </lineage>
</organism>
<dbReference type="RefSeq" id="WP_002687872.1">
    <property type="nucleotide sequence ID" value="NZ_UFTJ01000003.1"/>
</dbReference>
<comment type="similarity">
    <text evidence="1">Belongs to the CapA family.</text>
</comment>
<protein>
    <submittedName>
        <fullName evidence="3">Bacterial capsule synthesis protein PGA_cap</fullName>
    </submittedName>
</protein>
<evidence type="ECO:0000259" key="2">
    <source>
        <dbReference type="SMART" id="SM00854"/>
    </source>
</evidence>
<accession>A0A380ZV98</accession>
<feature type="domain" description="Capsule synthesis protein CapA" evidence="2">
    <location>
        <begin position="4"/>
        <end position="233"/>
    </location>
</feature>
<name>A0A380ZV98_9FLAO</name>
<dbReference type="CDD" id="cd07381">
    <property type="entry name" value="MPP_CapA"/>
    <property type="match status" value="1"/>
</dbReference>
<evidence type="ECO:0000313" key="3">
    <source>
        <dbReference type="EMBL" id="SUV52924.1"/>
    </source>
</evidence>
<evidence type="ECO:0000313" key="4">
    <source>
        <dbReference type="Proteomes" id="UP000255515"/>
    </source>
</evidence>
<dbReference type="AlphaFoldDB" id="A0A380ZV98"/>
<dbReference type="PANTHER" id="PTHR33393:SF11">
    <property type="entry name" value="POLYGLUTAMINE SYNTHESIS ACCESSORY PROTEIN RV0574C-RELATED"/>
    <property type="match status" value="1"/>
</dbReference>
<dbReference type="SMART" id="SM00854">
    <property type="entry name" value="PGA_cap"/>
    <property type="match status" value="1"/>
</dbReference>
<dbReference type="Gene3D" id="3.60.21.10">
    <property type="match status" value="1"/>
</dbReference>
<dbReference type="InterPro" id="IPR019079">
    <property type="entry name" value="Capsule_synth_CapA"/>
</dbReference>
<proteinExistence type="inferred from homology"/>
<dbReference type="Pfam" id="PF09587">
    <property type="entry name" value="PGA_cap"/>
    <property type="match status" value="1"/>
</dbReference>
<gene>
    <name evidence="3" type="ORF">NCTC11661_02071</name>
</gene>
<reference evidence="3 4" key="1">
    <citation type="submission" date="2018-06" db="EMBL/GenBank/DDBJ databases">
        <authorList>
            <consortium name="Pathogen Informatics"/>
            <person name="Doyle S."/>
        </authorList>
    </citation>
    <scope>NUCLEOTIDE SEQUENCE [LARGE SCALE GENOMIC DNA]</scope>
    <source>
        <strain evidence="3 4">NCTC11661</strain>
    </source>
</reference>
<sequence>MSAKLLFVGDFCTKTPENIKMSSELVELIRNNDIACINFEMTLAKGNLQSANGHKLEQSHESPKWIKENGFNLISLANNHMNDYGVNGIKLTLDAFNDTNVVGAGTWDKAYQVKFIQVKGLKIGIFSATSSDFASLKDVWEDKDKTGCAWINHYKVNTIISSAKKECDYLFVLSHGGVEFMDVPLPEWRDRYRELIDIGVDAVIGSHPHVPQGVENYKGKPIFYSLGNFFFDKENSVTPKFWDNGLVALIEIVDGKILYKYVPILKKGNELMIDDSTMINNHLSDLNEILKDDKEYIKVVNREVLRLSEKYTDWLLFGIGAFRINLSLKNILRIIKNIVFNGRNEKVFLHQIREESTRWLLMRAYKIKTKTDL</sequence>
<dbReference type="Proteomes" id="UP000255515">
    <property type="component" value="Unassembled WGS sequence"/>
</dbReference>
<dbReference type="InterPro" id="IPR029052">
    <property type="entry name" value="Metallo-depent_PP-like"/>
</dbReference>
<evidence type="ECO:0000256" key="1">
    <source>
        <dbReference type="ARBA" id="ARBA00005662"/>
    </source>
</evidence>
<dbReference type="SUPFAM" id="SSF56300">
    <property type="entry name" value="Metallo-dependent phosphatases"/>
    <property type="match status" value="1"/>
</dbReference>
<dbReference type="InterPro" id="IPR052169">
    <property type="entry name" value="CW_Biosynth-Accessory"/>
</dbReference>